<evidence type="ECO:0000256" key="1">
    <source>
        <dbReference type="ARBA" id="ARBA00023125"/>
    </source>
</evidence>
<dbReference type="InterPro" id="IPR000551">
    <property type="entry name" value="MerR-type_HTH_dom"/>
</dbReference>
<dbReference type="InterPro" id="IPR010499">
    <property type="entry name" value="AraC_E-bd"/>
</dbReference>
<dbReference type="PROSITE" id="PS50937">
    <property type="entry name" value="HTH_MERR_2"/>
    <property type="match status" value="1"/>
</dbReference>
<name>A0ABR8W4V0_9MICO</name>
<dbReference type="PANTHER" id="PTHR30204">
    <property type="entry name" value="REDOX-CYCLING DRUG-SENSING TRANSCRIPTIONAL ACTIVATOR SOXR"/>
    <property type="match status" value="1"/>
</dbReference>
<dbReference type="InterPro" id="IPR009061">
    <property type="entry name" value="DNA-bd_dom_put_sf"/>
</dbReference>
<reference evidence="3 4" key="1">
    <citation type="submission" date="2020-08" db="EMBL/GenBank/DDBJ databases">
        <title>A Genomic Blueprint of the Chicken Gut Microbiome.</title>
        <authorList>
            <person name="Gilroy R."/>
            <person name="Ravi A."/>
            <person name="Getino M."/>
            <person name="Pursley I."/>
            <person name="Horton D.L."/>
            <person name="Alikhan N.-F."/>
            <person name="Baker D."/>
            <person name="Gharbi K."/>
            <person name="Hall N."/>
            <person name="Watson M."/>
            <person name="Adriaenssens E.M."/>
            <person name="Foster-Nyarko E."/>
            <person name="Jarju S."/>
            <person name="Secka A."/>
            <person name="Antonio M."/>
            <person name="Oren A."/>
            <person name="Chaudhuri R."/>
            <person name="La Ragione R.M."/>
            <person name="Hildebrand F."/>
            <person name="Pallen M.J."/>
        </authorList>
    </citation>
    <scope>NUCLEOTIDE SEQUENCE [LARGE SCALE GENOMIC DNA]</scope>
    <source>
        <strain evidence="3 4">Re1</strain>
    </source>
</reference>
<organism evidence="3 4">
    <name type="scientific">Microbacterium commune</name>
    <dbReference type="NCBI Taxonomy" id="2762219"/>
    <lineage>
        <taxon>Bacteria</taxon>
        <taxon>Bacillati</taxon>
        <taxon>Actinomycetota</taxon>
        <taxon>Actinomycetes</taxon>
        <taxon>Micrococcales</taxon>
        <taxon>Microbacteriaceae</taxon>
        <taxon>Microbacterium</taxon>
    </lineage>
</organism>
<dbReference type="SUPFAM" id="SSF46955">
    <property type="entry name" value="Putative DNA-binding domain"/>
    <property type="match status" value="1"/>
</dbReference>
<dbReference type="Proteomes" id="UP000611521">
    <property type="component" value="Unassembled WGS sequence"/>
</dbReference>
<gene>
    <name evidence="3" type="ORF">H9633_05275</name>
</gene>
<protein>
    <submittedName>
        <fullName evidence="3">MerR family transcriptional regulator</fullName>
    </submittedName>
</protein>
<evidence type="ECO:0000313" key="4">
    <source>
        <dbReference type="Proteomes" id="UP000611521"/>
    </source>
</evidence>
<comment type="caution">
    <text evidence="3">The sequence shown here is derived from an EMBL/GenBank/DDBJ whole genome shotgun (WGS) entry which is preliminary data.</text>
</comment>
<dbReference type="Gene3D" id="3.20.80.10">
    <property type="entry name" value="Regulatory factor, effector binding domain"/>
    <property type="match status" value="1"/>
</dbReference>
<feature type="domain" description="HTH merR-type" evidence="2">
    <location>
        <begin position="1"/>
        <end position="71"/>
    </location>
</feature>
<accession>A0ABR8W4V0</accession>
<dbReference type="InterPro" id="IPR011256">
    <property type="entry name" value="Reg_factor_effector_dom_sf"/>
</dbReference>
<keyword evidence="1" id="KW-0238">DNA-binding</keyword>
<proteinExistence type="predicted"/>
<dbReference type="EMBL" id="JACSPX010000001">
    <property type="protein sequence ID" value="MBD8011706.1"/>
    <property type="molecule type" value="Genomic_DNA"/>
</dbReference>
<dbReference type="Gene3D" id="1.10.1660.10">
    <property type="match status" value="1"/>
</dbReference>
<sequence length="267" mass="29933">MLSIGAFAQIGQVTHRMLRHWDTAGLLVPAHVDEHSGYRSYDPSQLHRLHRIVALRQLGFGLEQIGVMLDEGIDGDRLMQMLRGHRDAVEREHRIATERLVDVERRLHLIESENRMSSAEFIEKPLPAVRLIARTATVPADEVGRHVGAMFGEVEDGLPETEGMLETPIAQYRPTDDGVLLTIGYAYAGDPVEGLEIIELAAEERAVCGIHLGAMSGIRKTWHGLHTEMLARGFVPSGPCRELYVRSWPLEDESRWVTELQQPVSRA</sequence>
<evidence type="ECO:0000313" key="3">
    <source>
        <dbReference type="EMBL" id="MBD8011706.1"/>
    </source>
</evidence>
<evidence type="ECO:0000259" key="2">
    <source>
        <dbReference type="PROSITE" id="PS50937"/>
    </source>
</evidence>
<keyword evidence="4" id="KW-1185">Reference proteome</keyword>
<dbReference type="SMART" id="SM00871">
    <property type="entry name" value="AraC_E_bind"/>
    <property type="match status" value="1"/>
</dbReference>
<dbReference type="InterPro" id="IPR047057">
    <property type="entry name" value="MerR_fam"/>
</dbReference>
<dbReference type="SMART" id="SM00422">
    <property type="entry name" value="HTH_MERR"/>
    <property type="match status" value="1"/>
</dbReference>
<dbReference type="CDD" id="cd01107">
    <property type="entry name" value="HTH_BmrR"/>
    <property type="match status" value="1"/>
</dbReference>
<dbReference type="Pfam" id="PF13411">
    <property type="entry name" value="MerR_1"/>
    <property type="match status" value="1"/>
</dbReference>
<dbReference type="RefSeq" id="WP_071643648.1">
    <property type="nucleotide sequence ID" value="NZ_JACSPX010000001.1"/>
</dbReference>
<dbReference type="PANTHER" id="PTHR30204:SF97">
    <property type="entry name" value="MERR FAMILY REGULATORY PROTEIN"/>
    <property type="match status" value="1"/>
</dbReference>
<dbReference type="SUPFAM" id="SSF55136">
    <property type="entry name" value="Probable bacterial effector-binding domain"/>
    <property type="match status" value="1"/>
</dbReference>